<feature type="transmembrane region" description="Helical" evidence="7">
    <location>
        <begin position="307"/>
        <end position="327"/>
    </location>
</feature>
<dbReference type="PANTHER" id="PTHR20855">
    <property type="entry name" value="ADIPOR/PROGESTIN RECEPTOR-RELATED"/>
    <property type="match status" value="1"/>
</dbReference>
<comment type="similarity">
    <text evidence="2">Belongs to the ADIPOR family.</text>
</comment>
<evidence type="ECO:0000256" key="5">
    <source>
        <dbReference type="ARBA" id="ARBA00023136"/>
    </source>
</evidence>
<feature type="compositionally biased region" description="Polar residues" evidence="6">
    <location>
        <begin position="35"/>
        <end position="52"/>
    </location>
</feature>
<dbReference type="EMBL" id="JAPCWZ010000006">
    <property type="protein sequence ID" value="KAK8859878.1"/>
    <property type="molecule type" value="Genomic_DNA"/>
</dbReference>
<feature type="transmembrane region" description="Helical" evidence="7">
    <location>
        <begin position="117"/>
        <end position="137"/>
    </location>
</feature>
<protein>
    <submittedName>
        <fullName evidence="8">ADIPOR-like receptor</fullName>
    </submittedName>
</protein>
<accession>A0ABR2IA51</accession>
<evidence type="ECO:0000256" key="3">
    <source>
        <dbReference type="ARBA" id="ARBA00022692"/>
    </source>
</evidence>
<comment type="caution">
    <text evidence="8">The sequence shown here is derived from an EMBL/GenBank/DDBJ whole genome shotgun (WGS) entry which is preliminary data.</text>
</comment>
<organism evidence="8 9">
    <name type="scientific">Apiospora arundinis</name>
    <dbReference type="NCBI Taxonomy" id="335852"/>
    <lineage>
        <taxon>Eukaryota</taxon>
        <taxon>Fungi</taxon>
        <taxon>Dikarya</taxon>
        <taxon>Ascomycota</taxon>
        <taxon>Pezizomycotina</taxon>
        <taxon>Sordariomycetes</taxon>
        <taxon>Xylariomycetidae</taxon>
        <taxon>Amphisphaeriales</taxon>
        <taxon>Apiosporaceae</taxon>
        <taxon>Apiospora</taxon>
    </lineage>
</organism>
<gene>
    <name evidence="8" type="ORF">PGQ11_010612</name>
</gene>
<dbReference type="InterPro" id="IPR004254">
    <property type="entry name" value="AdipoR/HlyIII-related"/>
</dbReference>
<evidence type="ECO:0000313" key="9">
    <source>
        <dbReference type="Proteomes" id="UP001390339"/>
    </source>
</evidence>
<evidence type="ECO:0000313" key="8">
    <source>
        <dbReference type="EMBL" id="KAK8859878.1"/>
    </source>
</evidence>
<name>A0ABR2IA51_9PEZI</name>
<dbReference type="Proteomes" id="UP001390339">
    <property type="component" value="Unassembled WGS sequence"/>
</dbReference>
<dbReference type="Pfam" id="PF03006">
    <property type="entry name" value="HlyIII"/>
    <property type="match status" value="1"/>
</dbReference>
<keyword evidence="9" id="KW-1185">Reference proteome</keyword>
<keyword evidence="5 7" id="KW-0472">Membrane</keyword>
<evidence type="ECO:0000256" key="2">
    <source>
        <dbReference type="ARBA" id="ARBA00007018"/>
    </source>
</evidence>
<feature type="transmembrane region" description="Helical" evidence="7">
    <location>
        <begin position="347"/>
        <end position="367"/>
    </location>
</feature>
<proteinExistence type="inferred from homology"/>
<reference evidence="8 9" key="1">
    <citation type="journal article" date="2024" name="IMA Fungus">
        <title>Apiospora arundinis, a panoply of carbohydrate-active enzymes and secondary metabolites.</title>
        <authorList>
            <person name="Sorensen T."/>
            <person name="Petersen C."/>
            <person name="Muurmann A.T."/>
            <person name="Christiansen J.V."/>
            <person name="Brundto M.L."/>
            <person name="Overgaard C.K."/>
            <person name="Boysen A.T."/>
            <person name="Wollenberg R.D."/>
            <person name="Larsen T.O."/>
            <person name="Sorensen J.L."/>
            <person name="Nielsen K.L."/>
            <person name="Sondergaard T.E."/>
        </authorList>
    </citation>
    <scope>NUCLEOTIDE SEQUENCE [LARGE SCALE GENOMIC DNA]</scope>
    <source>
        <strain evidence="8 9">AAU 773</strain>
    </source>
</reference>
<evidence type="ECO:0000256" key="4">
    <source>
        <dbReference type="ARBA" id="ARBA00022989"/>
    </source>
</evidence>
<evidence type="ECO:0000256" key="7">
    <source>
        <dbReference type="SAM" id="Phobius"/>
    </source>
</evidence>
<dbReference type="PANTHER" id="PTHR20855:SF52">
    <property type="entry name" value="ADIPONECTIN RECEPTOR PROTEIN"/>
    <property type="match status" value="1"/>
</dbReference>
<evidence type="ECO:0000256" key="6">
    <source>
        <dbReference type="SAM" id="MobiDB-lite"/>
    </source>
</evidence>
<feature type="region of interest" description="Disordered" evidence="6">
    <location>
        <begin position="1"/>
        <end position="65"/>
    </location>
</feature>
<feature type="transmembrane region" description="Helical" evidence="7">
    <location>
        <begin position="190"/>
        <end position="211"/>
    </location>
</feature>
<keyword evidence="4 7" id="KW-1133">Transmembrane helix</keyword>
<feature type="transmembrane region" description="Helical" evidence="7">
    <location>
        <begin position="273"/>
        <end position="295"/>
    </location>
</feature>
<comment type="subcellular location">
    <subcellularLocation>
        <location evidence="1">Membrane</location>
        <topology evidence="1">Multi-pass membrane protein</topology>
    </subcellularLocation>
</comment>
<keyword evidence="3 7" id="KW-0812">Transmembrane</keyword>
<feature type="transmembrane region" description="Helical" evidence="7">
    <location>
        <begin position="157"/>
        <end position="178"/>
    </location>
</feature>
<evidence type="ECO:0000256" key="1">
    <source>
        <dbReference type="ARBA" id="ARBA00004141"/>
    </source>
</evidence>
<feature type="transmembrane region" description="Helical" evidence="7">
    <location>
        <begin position="242"/>
        <end position="261"/>
    </location>
</feature>
<sequence length="379" mass="40952">MASTILSSEFHPTVGAAPATAASRAQRRNRGSFGSGSLSGQVKAMTQQQADRNSPKSKARSGKGGADAESAALLLEWDAISLWRQEGSEHIRTGYRRETASWKDCLWSWTYLHNETVSIFSHVVGALLFLSLPYHIFHTEIPPRYAVATPADMVVCSVYFGGVAICFTLSTIFHTFMSHSPTVYARGMQLDFQGILLLMWGSTAPLAYYSFGATPSWQGDGGNYLHAASSSSSSSSSSATTMTIYGVATTVLAALCSLATFHPNIGGPRLGHARAVLFAAFGAGSFLVPIVHGVWTYGWAETSRRVGLPWIGLTVACNGFGVLVYAFKIPEKWFPRVFDIFGASHQIMHIMVVFAALAYSQAVLAAFDYRHSGKSLDGY</sequence>